<reference evidence="2" key="1">
    <citation type="journal article" date="2019" name="Int. J. Syst. Evol. Microbiol.">
        <title>The Global Catalogue of Microorganisms (GCM) 10K type strain sequencing project: providing services to taxonomists for standard genome sequencing and annotation.</title>
        <authorList>
            <consortium name="The Broad Institute Genomics Platform"/>
            <consortium name="The Broad Institute Genome Sequencing Center for Infectious Disease"/>
            <person name="Wu L."/>
            <person name="Ma J."/>
        </authorList>
    </citation>
    <scope>NUCLEOTIDE SEQUENCE [LARGE SCALE GENOMIC DNA]</scope>
    <source>
        <strain evidence="2">JCM 17626</strain>
    </source>
</reference>
<protein>
    <recommendedName>
        <fullName evidence="3">Outer membrane protein beta-barrel domain-containing protein</fullName>
    </recommendedName>
</protein>
<dbReference type="Proteomes" id="UP001501772">
    <property type="component" value="Unassembled WGS sequence"/>
</dbReference>
<evidence type="ECO:0000313" key="1">
    <source>
        <dbReference type="EMBL" id="GAA4204778.1"/>
    </source>
</evidence>
<name>A0ABP8BEZ9_9SPHI</name>
<evidence type="ECO:0008006" key="3">
    <source>
        <dbReference type="Google" id="ProtNLM"/>
    </source>
</evidence>
<proteinExistence type="predicted"/>
<comment type="caution">
    <text evidence="1">The sequence shown here is derived from an EMBL/GenBank/DDBJ whole genome shotgun (WGS) entry which is preliminary data.</text>
</comment>
<keyword evidence="2" id="KW-1185">Reference proteome</keyword>
<evidence type="ECO:0000313" key="2">
    <source>
        <dbReference type="Proteomes" id="UP001501772"/>
    </source>
</evidence>
<accession>A0ABP8BEZ9</accession>
<dbReference type="EMBL" id="BAABBY010000005">
    <property type="protein sequence ID" value="GAA4204778.1"/>
    <property type="molecule type" value="Genomic_DNA"/>
</dbReference>
<sequence>MIFNLLRATYITLLLVFIGSFSFAQSNYFKMSYGFGGGVNKSYTDVYKGGFGYTAYGVFDYHITPFVTFGLEGQYGMVQGGDIETDPHNRQFVNKYKTLSVNVKLMLGEVVDYDKSEFLYNIRGLYLGLGVGVVNNNITDIVRYKPSWAAYDPGYGPFPGQDKSNNLLVPINFGFNYFINDGYGYMRYIININAQSNFTFGEGLDGYNDSSTKFKNYSPDVYNTYTIGFKYMLGSIKSYRKTL</sequence>
<gene>
    <name evidence="1" type="ORF">GCM10022289_23270</name>
</gene>
<organism evidence="1 2">
    <name type="scientific">Pedobacter jeongneungensis</name>
    <dbReference type="NCBI Taxonomy" id="947309"/>
    <lineage>
        <taxon>Bacteria</taxon>
        <taxon>Pseudomonadati</taxon>
        <taxon>Bacteroidota</taxon>
        <taxon>Sphingobacteriia</taxon>
        <taxon>Sphingobacteriales</taxon>
        <taxon>Sphingobacteriaceae</taxon>
        <taxon>Pedobacter</taxon>
    </lineage>
</organism>
<dbReference type="RefSeq" id="WP_344851624.1">
    <property type="nucleotide sequence ID" value="NZ_BAABBY010000005.1"/>
</dbReference>